<evidence type="ECO:0000256" key="1">
    <source>
        <dbReference type="SAM" id="MobiDB-lite"/>
    </source>
</evidence>
<sequence length="102" mass="11128">MATQTVKRRSRDGLPVPVPEIPALADPRLHGARCAGMAPTFDVWIPNESDDDRRDRLAYAQHLCSRCTVRVACRQAATEHDASGIWGGVLHGDAGRPKREAA</sequence>
<dbReference type="RefSeq" id="WP_193902261.1">
    <property type="nucleotide sequence ID" value="NZ_CP063450.1"/>
</dbReference>
<feature type="compositionally biased region" description="Basic residues" evidence="1">
    <location>
        <begin position="1"/>
        <end position="10"/>
    </location>
</feature>
<evidence type="ECO:0000313" key="4">
    <source>
        <dbReference type="Proteomes" id="UP000593818"/>
    </source>
</evidence>
<feature type="region of interest" description="Disordered" evidence="1">
    <location>
        <begin position="1"/>
        <end position="21"/>
    </location>
</feature>
<dbReference type="Proteomes" id="UP000593818">
    <property type="component" value="Chromosome"/>
</dbReference>
<protein>
    <submittedName>
        <fullName evidence="3">WhiB family transcriptional regulator</fullName>
    </submittedName>
</protein>
<reference evidence="3 4" key="1">
    <citation type="submission" date="2020-10" db="EMBL/GenBank/DDBJ databases">
        <title>Whole genome sequence of oil-degrading bacteria Rhodococcus pyridinivorans strain 5Ap.</title>
        <authorList>
            <person name="Akhremchuk A.E."/>
            <person name="Valentovich L.N."/>
            <person name="Charniauskaya M.I."/>
            <person name="Bukliarevich H.A."/>
            <person name="Titok M.A."/>
        </authorList>
    </citation>
    <scope>NUCLEOTIDE SEQUENCE [LARGE SCALE GENOMIC DNA]</scope>
    <source>
        <strain evidence="3 4">5Ap</strain>
    </source>
</reference>
<accession>A0A7M2XJQ4</accession>
<dbReference type="AlphaFoldDB" id="A0A7M2XJQ4"/>
<organism evidence="3 4">
    <name type="scientific">Rhodococcus pyridinivorans</name>
    <dbReference type="NCBI Taxonomy" id="103816"/>
    <lineage>
        <taxon>Bacteria</taxon>
        <taxon>Bacillati</taxon>
        <taxon>Actinomycetota</taxon>
        <taxon>Actinomycetes</taxon>
        <taxon>Mycobacteriales</taxon>
        <taxon>Nocardiaceae</taxon>
        <taxon>Rhodococcus</taxon>
    </lineage>
</organism>
<name>A0A7M2XJQ4_9NOCA</name>
<keyword evidence="4" id="KW-1185">Reference proteome</keyword>
<dbReference type="Pfam" id="PF02467">
    <property type="entry name" value="Whib"/>
    <property type="match status" value="1"/>
</dbReference>
<proteinExistence type="predicted"/>
<evidence type="ECO:0000259" key="2">
    <source>
        <dbReference type="PROSITE" id="PS51674"/>
    </source>
</evidence>
<feature type="domain" description="4Fe-4S Wbl-type" evidence="2">
    <location>
        <begin position="33"/>
        <end position="96"/>
    </location>
</feature>
<dbReference type="PROSITE" id="PS51674">
    <property type="entry name" value="4FE4S_WBL"/>
    <property type="match status" value="1"/>
</dbReference>
<evidence type="ECO:0000313" key="3">
    <source>
        <dbReference type="EMBL" id="QOV97231.1"/>
    </source>
</evidence>
<gene>
    <name evidence="3" type="ORF">INP59_14775</name>
</gene>
<dbReference type="InterPro" id="IPR034768">
    <property type="entry name" value="4FE4S_WBL"/>
</dbReference>
<dbReference type="EMBL" id="CP063450">
    <property type="protein sequence ID" value="QOV97231.1"/>
    <property type="molecule type" value="Genomic_DNA"/>
</dbReference>